<dbReference type="Gene3D" id="3.30.450.70">
    <property type="match status" value="1"/>
</dbReference>
<sequence>MNVCCICVVGKSNNPLYLRVFQTLEEEPALKFHYIAHTALDIIEEKVASRKNTTNSADTNLGLLFPTEVYKIYGFITSSKTKIILIGDETEVKDSEVKNFFQKLHKILVDSLSNPFYEYNQQIESPHFEQQVQGLVDNFSSNKSLQKKPSGFKTRNNQSMGSMAFLPTNANI</sequence>
<dbReference type="GO" id="GO:0006888">
    <property type="term" value="P:endoplasmic reticulum to Golgi vesicle-mediated transport"/>
    <property type="evidence" value="ECO:0007669"/>
    <property type="project" value="InterPro"/>
</dbReference>
<protein>
    <recommendedName>
        <fullName evidence="2">Trafficking protein particle complex subunit 2-like protein</fullName>
    </recommendedName>
</protein>
<accession>A0AAW2Z4Q4</accession>
<dbReference type="PANTHER" id="PTHR12403">
    <property type="entry name" value="TRAFFICKING PROTEIN PARTICLE COMPLEX SUBUNIT 2"/>
    <property type="match status" value="1"/>
</dbReference>
<dbReference type="CDD" id="cd14854">
    <property type="entry name" value="TRAPPC2L"/>
    <property type="match status" value="1"/>
</dbReference>
<proteinExistence type="inferred from homology"/>
<dbReference type="InterPro" id="IPR006722">
    <property type="entry name" value="Sedlin"/>
</dbReference>
<dbReference type="AlphaFoldDB" id="A0AAW2Z4Q4"/>
<evidence type="ECO:0000256" key="2">
    <source>
        <dbReference type="ARBA" id="ARBA00024408"/>
    </source>
</evidence>
<dbReference type="InterPro" id="IPR044760">
    <property type="entry name" value="TRAPPC2L"/>
</dbReference>
<comment type="similarity">
    <text evidence="1">Belongs to the TRAPP small subunits family. Sedlin subfamily.</text>
</comment>
<dbReference type="EMBL" id="JAOPGA020001073">
    <property type="protein sequence ID" value="KAL0484818.1"/>
    <property type="molecule type" value="Genomic_DNA"/>
</dbReference>
<evidence type="ECO:0000313" key="4">
    <source>
        <dbReference type="Proteomes" id="UP001431209"/>
    </source>
</evidence>
<dbReference type="Proteomes" id="UP001431209">
    <property type="component" value="Unassembled WGS sequence"/>
</dbReference>
<dbReference type="InterPro" id="IPR011012">
    <property type="entry name" value="Longin-like_dom_sf"/>
</dbReference>
<reference evidence="3 4" key="1">
    <citation type="submission" date="2024-03" db="EMBL/GenBank/DDBJ databases">
        <title>The Acrasis kona genome and developmental transcriptomes reveal deep origins of eukaryotic multicellular pathways.</title>
        <authorList>
            <person name="Sheikh S."/>
            <person name="Fu C.-J."/>
            <person name="Brown M.W."/>
            <person name="Baldauf S.L."/>
        </authorList>
    </citation>
    <scope>NUCLEOTIDE SEQUENCE [LARGE SCALE GENOMIC DNA]</scope>
    <source>
        <strain evidence="3 4">ATCC MYA-3509</strain>
    </source>
</reference>
<dbReference type="Pfam" id="PF04628">
    <property type="entry name" value="Sedlin_N"/>
    <property type="match status" value="1"/>
</dbReference>
<gene>
    <name evidence="3" type="ORF">AKO1_003609</name>
</gene>
<dbReference type="SUPFAM" id="SSF64356">
    <property type="entry name" value="SNARE-like"/>
    <property type="match status" value="1"/>
</dbReference>
<name>A0AAW2Z4Q4_9EUKA</name>
<evidence type="ECO:0000313" key="3">
    <source>
        <dbReference type="EMBL" id="KAL0484818.1"/>
    </source>
</evidence>
<keyword evidence="4" id="KW-1185">Reference proteome</keyword>
<organism evidence="3 4">
    <name type="scientific">Acrasis kona</name>
    <dbReference type="NCBI Taxonomy" id="1008807"/>
    <lineage>
        <taxon>Eukaryota</taxon>
        <taxon>Discoba</taxon>
        <taxon>Heterolobosea</taxon>
        <taxon>Tetramitia</taxon>
        <taxon>Eutetramitia</taxon>
        <taxon>Acrasidae</taxon>
        <taxon>Acrasis</taxon>
    </lineage>
</organism>
<comment type="caution">
    <text evidence="3">The sequence shown here is derived from an EMBL/GenBank/DDBJ whole genome shotgun (WGS) entry which is preliminary data.</text>
</comment>
<evidence type="ECO:0000256" key="1">
    <source>
        <dbReference type="ARBA" id="ARBA00006626"/>
    </source>
</evidence>
<dbReference type="GO" id="GO:0005737">
    <property type="term" value="C:cytoplasm"/>
    <property type="evidence" value="ECO:0007669"/>
    <property type="project" value="GOC"/>
</dbReference>